<dbReference type="Pfam" id="PF20219">
    <property type="entry name" value="DUF6579"/>
    <property type="match status" value="1"/>
</dbReference>
<dbReference type="InterPro" id="IPR046486">
    <property type="entry name" value="DUF6579"/>
</dbReference>
<accession>A0AA39WLG3</accession>
<dbReference type="Proteomes" id="UP001175000">
    <property type="component" value="Unassembled WGS sequence"/>
</dbReference>
<evidence type="ECO:0000313" key="2">
    <source>
        <dbReference type="Proteomes" id="UP001175000"/>
    </source>
</evidence>
<gene>
    <name evidence="1" type="ORF">B0T14DRAFT_569091</name>
</gene>
<dbReference type="AlphaFoldDB" id="A0AA39WLG3"/>
<name>A0AA39WLG3_9PEZI</name>
<comment type="caution">
    <text evidence="1">The sequence shown here is derived from an EMBL/GenBank/DDBJ whole genome shotgun (WGS) entry which is preliminary data.</text>
</comment>
<reference evidence="1" key="1">
    <citation type="submission" date="2023-06" db="EMBL/GenBank/DDBJ databases">
        <title>Genome-scale phylogeny and comparative genomics of the fungal order Sordariales.</title>
        <authorList>
            <consortium name="Lawrence Berkeley National Laboratory"/>
            <person name="Hensen N."/>
            <person name="Bonometti L."/>
            <person name="Westerberg I."/>
            <person name="Brannstrom I.O."/>
            <person name="Guillou S."/>
            <person name="Cros-Aarteil S."/>
            <person name="Calhoun S."/>
            <person name="Haridas S."/>
            <person name="Kuo A."/>
            <person name="Mondo S."/>
            <person name="Pangilinan J."/>
            <person name="Riley R."/>
            <person name="Labutti K."/>
            <person name="Andreopoulos B."/>
            <person name="Lipzen A."/>
            <person name="Chen C."/>
            <person name="Yanf M."/>
            <person name="Daum C."/>
            <person name="Ng V."/>
            <person name="Clum A."/>
            <person name="Steindorff A."/>
            <person name="Ohm R."/>
            <person name="Martin F."/>
            <person name="Silar P."/>
            <person name="Natvig D."/>
            <person name="Lalanne C."/>
            <person name="Gautier V."/>
            <person name="Ament-Velasquez S.L."/>
            <person name="Kruys A."/>
            <person name="Hutchinson M.I."/>
            <person name="Powell A.J."/>
            <person name="Barry K."/>
            <person name="Miller A.N."/>
            <person name="Grigoriev I.V."/>
            <person name="Debuchy R."/>
            <person name="Gladieux P."/>
            <person name="Thoren M.H."/>
            <person name="Johannesson H."/>
        </authorList>
    </citation>
    <scope>NUCLEOTIDE SEQUENCE</scope>
    <source>
        <strain evidence="1">CBS 606.72</strain>
    </source>
</reference>
<evidence type="ECO:0000313" key="1">
    <source>
        <dbReference type="EMBL" id="KAK0617598.1"/>
    </source>
</evidence>
<protein>
    <submittedName>
        <fullName evidence="1">Uncharacterized protein</fullName>
    </submittedName>
</protein>
<keyword evidence="2" id="KW-1185">Reference proteome</keyword>
<sequence length="372" mass="41475">MDLTQRILPDGDNWDKLERAINTTAGVTNTALNIVDRVVPNKTNQELAATRKIIVDLATQQSENAAKQIAATLQHAAATSSQTKVLEEGLSTLAKAQMGIAKEVLQSVPKEELAAISTEIRGLREELRSIANDLVSFTKPSVFGQLMDVGALLTSAAAVAHIKRLADQAERMANSLDRISDNVYSENARGDKFPAYIYSYVRSMIEQHHSDQAPHYFFIFNQSTTWCAKFDDINRVEPLGDHYLGRSHDLDELVAFIVESARPRLGPEPVIHILIPTISQLAITESLRFPDEMGPFQNEEHLHHIGALRPRPRWVLRQAIGIPLVCGWELEPVYFEDPYLTTTGTVSAVFYGSVYHETHPVPPRTLGRPRQP</sequence>
<proteinExistence type="predicted"/>
<dbReference type="EMBL" id="JAULSU010000005">
    <property type="protein sequence ID" value="KAK0617598.1"/>
    <property type="molecule type" value="Genomic_DNA"/>
</dbReference>
<organism evidence="1 2">
    <name type="scientific">Immersiella caudata</name>
    <dbReference type="NCBI Taxonomy" id="314043"/>
    <lineage>
        <taxon>Eukaryota</taxon>
        <taxon>Fungi</taxon>
        <taxon>Dikarya</taxon>
        <taxon>Ascomycota</taxon>
        <taxon>Pezizomycotina</taxon>
        <taxon>Sordariomycetes</taxon>
        <taxon>Sordariomycetidae</taxon>
        <taxon>Sordariales</taxon>
        <taxon>Lasiosphaeriaceae</taxon>
        <taxon>Immersiella</taxon>
    </lineage>
</organism>